<dbReference type="AlphaFoldDB" id="A0A183FDM6"/>
<dbReference type="EMBL" id="UZAH01025305">
    <property type="protein sequence ID" value="VDO60987.1"/>
    <property type="molecule type" value="Genomic_DNA"/>
</dbReference>
<name>A0A183FDM6_HELPZ</name>
<evidence type="ECO:0000256" key="1">
    <source>
        <dbReference type="SAM" id="MobiDB-lite"/>
    </source>
</evidence>
<feature type="compositionally biased region" description="Basic and acidic residues" evidence="1">
    <location>
        <begin position="21"/>
        <end position="40"/>
    </location>
</feature>
<evidence type="ECO:0000313" key="3">
    <source>
        <dbReference type="Proteomes" id="UP000050761"/>
    </source>
</evidence>
<accession>A0A3P7XMR9</accession>
<proteinExistence type="predicted"/>
<sequence>MEYGPLHRSSLTAQSFTNAVVRDDRHDEQDQESSRDESNHRRCRLQQNPPALSLNCRLTSVDPTAFFV</sequence>
<feature type="region of interest" description="Disordered" evidence="1">
    <location>
        <begin position="1"/>
        <end position="46"/>
    </location>
</feature>
<reference evidence="2 3" key="1">
    <citation type="submission" date="2018-11" db="EMBL/GenBank/DDBJ databases">
        <authorList>
            <consortium name="Pathogen Informatics"/>
        </authorList>
    </citation>
    <scope>NUCLEOTIDE SEQUENCE [LARGE SCALE GENOMIC DNA]</scope>
</reference>
<accession>A0A183FDM6</accession>
<gene>
    <name evidence="2" type="ORF">HPBE_LOCUS4364</name>
</gene>
<feature type="compositionally biased region" description="Polar residues" evidence="1">
    <location>
        <begin position="9"/>
        <end position="18"/>
    </location>
</feature>
<reference evidence="4" key="2">
    <citation type="submission" date="2019-09" db="UniProtKB">
        <authorList>
            <consortium name="WormBaseParasite"/>
        </authorList>
    </citation>
    <scope>IDENTIFICATION</scope>
</reference>
<dbReference type="WBParaSite" id="HPBE_0000436301-mRNA-1">
    <property type="protein sequence ID" value="HPBE_0000436301-mRNA-1"/>
    <property type="gene ID" value="HPBE_0000436301"/>
</dbReference>
<evidence type="ECO:0000313" key="2">
    <source>
        <dbReference type="EMBL" id="VDO60987.1"/>
    </source>
</evidence>
<organism evidence="3 4">
    <name type="scientific">Heligmosomoides polygyrus</name>
    <name type="common">Parasitic roundworm</name>
    <dbReference type="NCBI Taxonomy" id="6339"/>
    <lineage>
        <taxon>Eukaryota</taxon>
        <taxon>Metazoa</taxon>
        <taxon>Ecdysozoa</taxon>
        <taxon>Nematoda</taxon>
        <taxon>Chromadorea</taxon>
        <taxon>Rhabditida</taxon>
        <taxon>Rhabditina</taxon>
        <taxon>Rhabditomorpha</taxon>
        <taxon>Strongyloidea</taxon>
        <taxon>Heligmosomidae</taxon>
        <taxon>Heligmosomoides</taxon>
    </lineage>
</organism>
<dbReference type="Proteomes" id="UP000050761">
    <property type="component" value="Unassembled WGS sequence"/>
</dbReference>
<keyword evidence="3" id="KW-1185">Reference proteome</keyword>
<protein>
    <submittedName>
        <fullName evidence="2 4">Uncharacterized protein</fullName>
    </submittedName>
</protein>
<evidence type="ECO:0000313" key="4">
    <source>
        <dbReference type="WBParaSite" id="HPBE_0000436301-mRNA-1"/>
    </source>
</evidence>